<dbReference type="EMBL" id="GL698477">
    <property type="protein sequence ID" value="EFY92144.1"/>
    <property type="molecule type" value="Genomic_DNA"/>
</dbReference>
<gene>
    <name evidence="2" type="ORF">MAC_01745</name>
</gene>
<dbReference type="OMA" id="LTHFSMR"/>
<dbReference type="InterPro" id="IPR001279">
    <property type="entry name" value="Metallo-B-lactamas"/>
</dbReference>
<dbReference type="HOGENOM" id="CLU_052686_0_0_1"/>
<dbReference type="InterPro" id="IPR036866">
    <property type="entry name" value="RibonucZ/Hydroxyglut_hydro"/>
</dbReference>
<sequence length="340" mass="38293">MFLQDPFSLHSKTMGKISFATPLPQSPRSEVLEWKFPKPHNHLVLTGRSRAAWHTSFVIPQLNVLLDAGLCVNKQRPKHIFLTHGHADHTLLAYAFVKREDPPDIYCPAEMKHIFDNHILSTTMMNLGGLVEVGDAEKQGYKVDNTNGGTDADGRTPQERAFLNTHVTHGVKHGDTVPLRRLKGITATAFSCDHTVPCVGYVFSSTTNRLMQEYKSLAGPQLKDLRQSGVEITEPHSVPMFAFLGDTTIATLASEPPWLRDGIPVVITECSFLHEDHAAQADKTKHTKWSDLEPVIRRWPGTTFILIHFSMRYSDRQVCRFFMDLEDAPTNMVIWADPED</sequence>
<name>E9DVU7_METAQ</name>
<reference evidence="2 3" key="1">
    <citation type="journal article" date="2011" name="PLoS Genet.">
        <title>Genome sequencing and comparative transcriptomics of the model entomopathogenic fungi Metarhizium anisopliae and M. acridum.</title>
        <authorList>
            <person name="Gao Q."/>
            <person name="Jin K."/>
            <person name="Ying S.H."/>
            <person name="Zhang Y."/>
            <person name="Xiao G."/>
            <person name="Shang Y."/>
            <person name="Duan Z."/>
            <person name="Hu X."/>
            <person name="Xie X.Q."/>
            <person name="Zhou G."/>
            <person name="Peng G."/>
            <person name="Luo Z."/>
            <person name="Huang W."/>
            <person name="Wang B."/>
            <person name="Fang W."/>
            <person name="Wang S."/>
            <person name="Zhong Y."/>
            <person name="Ma L.J."/>
            <person name="St Leger R.J."/>
            <person name="Zhao G.P."/>
            <person name="Pei Y."/>
            <person name="Feng M.G."/>
            <person name="Xia Y."/>
            <person name="Wang C."/>
        </authorList>
    </citation>
    <scope>NUCLEOTIDE SEQUENCE [LARGE SCALE GENOMIC DNA]</scope>
    <source>
        <strain evidence="2 3">CQMa 102</strain>
    </source>
</reference>
<keyword evidence="3" id="KW-1185">Reference proteome</keyword>
<dbReference type="RefSeq" id="XP_007808085.1">
    <property type="nucleotide sequence ID" value="XM_007809894.1"/>
</dbReference>
<dbReference type="OrthoDB" id="527344at2759"/>
<accession>E9DVU7</accession>
<dbReference type="GeneID" id="19246056"/>
<dbReference type="STRING" id="655827.E9DVU7"/>
<feature type="domain" description="Metallo-beta-lactamase" evidence="1">
    <location>
        <begin position="75"/>
        <end position="173"/>
    </location>
</feature>
<dbReference type="Gene3D" id="3.60.15.10">
    <property type="entry name" value="Ribonuclease Z/Hydroxyacylglutathione hydrolase-like"/>
    <property type="match status" value="1"/>
</dbReference>
<protein>
    <submittedName>
        <fullName evidence="2">3'-tRNA processing endoribonuclease</fullName>
    </submittedName>
</protein>
<dbReference type="AlphaFoldDB" id="E9DVU7"/>
<dbReference type="PANTHER" id="PTHR46504:SF2">
    <property type="entry name" value="TRNASE Z TRZ1"/>
    <property type="match status" value="1"/>
</dbReference>
<dbReference type="InParanoid" id="E9DVU7"/>
<evidence type="ECO:0000313" key="2">
    <source>
        <dbReference type="EMBL" id="EFY92144.1"/>
    </source>
</evidence>
<organism evidence="3">
    <name type="scientific">Metarhizium acridum (strain CQMa 102)</name>
    <dbReference type="NCBI Taxonomy" id="655827"/>
    <lineage>
        <taxon>Eukaryota</taxon>
        <taxon>Fungi</taxon>
        <taxon>Dikarya</taxon>
        <taxon>Ascomycota</taxon>
        <taxon>Pezizomycotina</taxon>
        <taxon>Sordariomycetes</taxon>
        <taxon>Hypocreomycetidae</taxon>
        <taxon>Hypocreales</taxon>
        <taxon>Clavicipitaceae</taxon>
        <taxon>Metarhizium</taxon>
    </lineage>
</organism>
<dbReference type="SUPFAM" id="SSF56281">
    <property type="entry name" value="Metallo-hydrolase/oxidoreductase"/>
    <property type="match status" value="1"/>
</dbReference>
<dbReference type="eggNOG" id="ENOG502S564">
    <property type="taxonomic scope" value="Eukaryota"/>
</dbReference>
<dbReference type="PANTHER" id="PTHR46504">
    <property type="entry name" value="TRNASE Z TRZ1"/>
    <property type="match status" value="1"/>
</dbReference>
<evidence type="ECO:0000259" key="1">
    <source>
        <dbReference type="Pfam" id="PF00753"/>
    </source>
</evidence>
<evidence type="ECO:0000313" key="3">
    <source>
        <dbReference type="Proteomes" id="UP000002499"/>
    </source>
</evidence>
<dbReference type="Pfam" id="PF00753">
    <property type="entry name" value="Lactamase_B"/>
    <property type="match status" value="1"/>
</dbReference>
<dbReference type="KEGG" id="maw:19246056"/>
<dbReference type="Proteomes" id="UP000002499">
    <property type="component" value="Unassembled WGS sequence"/>
</dbReference>
<proteinExistence type="predicted"/>